<dbReference type="OMA" id="GNCEDMD"/>
<comment type="catalytic activity">
    <reaction evidence="14">
        <text>Ca(2+)(in) = Ca(2+)(out)</text>
        <dbReference type="Rhea" id="RHEA:29671"/>
        <dbReference type="ChEBI" id="CHEBI:29108"/>
    </reaction>
</comment>
<evidence type="ECO:0000256" key="6">
    <source>
        <dbReference type="ARBA" id="ARBA00022692"/>
    </source>
</evidence>
<evidence type="ECO:0000256" key="11">
    <source>
        <dbReference type="ARBA" id="ARBA00023065"/>
    </source>
</evidence>
<evidence type="ECO:0000256" key="10">
    <source>
        <dbReference type="ARBA" id="ARBA00023043"/>
    </source>
</evidence>
<accession>A0A8C5BKL4</accession>
<evidence type="ECO:0000256" key="5">
    <source>
        <dbReference type="ARBA" id="ARBA00022673"/>
    </source>
</evidence>
<dbReference type="InterPro" id="IPR002110">
    <property type="entry name" value="Ankyrin_rpt"/>
</dbReference>
<dbReference type="GeneTree" id="ENSGT00940000158512"/>
<dbReference type="NCBIfam" id="TIGR00870">
    <property type="entry name" value="trp"/>
    <property type="match status" value="1"/>
</dbReference>
<keyword evidence="3" id="KW-1003">Cell membrane</keyword>
<keyword evidence="11" id="KW-0406">Ion transport</keyword>
<feature type="domain" description="Ion transport" evidence="18">
    <location>
        <begin position="475"/>
        <end position="728"/>
    </location>
</feature>
<feature type="transmembrane region" description="Helical" evidence="17">
    <location>
        <begin position="548"/>
        <end position="568"/>
    </location>
</feature>
<protein>
    <submittedName>
        <fullName evidence="19">Transient receptor potential cation channel subfamily V member 1-like</fullName>
    </submittedName>
</protein>
<evidence type="ECO:0000256" key="4">
    <source>
        <dbReference type="ARBA" id="ARBA00022568"/>
    </source>
</evidence>
<feature type="repeat" description="ANK" evidence="15">
    <location>
        <begin position="371"/>
        <end position="394"/>
    </location>
</feature>
<dbReference type="SUPFAM" id="SSF48403">
    <property type="entry name" value="Ankyrin repeat"/>
    <property type="match status" value="1"/>
</dbReference>
<dbReference type="PROSITE" id="PS50088">
    <property type="entry name" value="ANK_REPEAT"/>
    <property type="match status" value="3"/>
</dbReference>
<feature type="repeat" description="ANK" evidence="15">
    <location>
        <begin position="288"/>
        <end position="320"/>
    </location>
</feature>
<dbReference type="GO" id="GO:0005262">
    <property type="term" value="F:calcium channel activity"/>
    <property type="evidence" value="ECO:0007669"/>
    <property type="project" value="UniProtKB-KW"/>
</dbReference>
<evidence type="ECO:0000256" key="9">
    <source>
        <dbReference type="ARBA" id="ARBA00022989"/>
    </source>
</evidence>
<dbReference type="Proteomes" id="UP000694546">
    <property type="component" value="Chromosome 18"/>
</dbReference>
<keyword evidence="10 15" id="KW-0040">ANK repeat</keyword>
<keyword evidence="12 17" id="KW-0472">Membrane</keyword>
<feature type="transmembrane region" description="Helical" evidence="17">
    <location>
        <begin position="472"/>
        <end position="492"/>
    </location>
</feature>
<dbReference type="Gene3D" id="1.25.40.20">
    <property type="entry name" value="Ankyrin repeat-containing domain"/>
    <property type="match status" value="1"/>
</dbReference>
<dbReference type="InterPro" id="IPR024862">
    <property type="entry name" value="TRPV"/>
</dbReference>
<feature type="region of interest" description="Disordered" evidence="16">
    <location>
        <begin position="1"/>
        <end position="78"/>
    </location>
</feature>
<reference evidence="19" key="2">
    <citation type="submission" date="2025-09" db="UniProtKB">
        <authorList>
            <consortium name="Ensembl"/>
        </authorList>
    </citation>
    <scope>IDENTIFICATION</scope>
</reference>
<evidence type="ECO:0000313" key="19">
    <source>
        <dbReference type="Ensembl" id="ENSGMOP00000047434.1"/>
    </source>
</evidence>
<feature type="transmembrane region" description="Helical" evidence="17">
    <location>
        <begin position="694"/>
        <end position="717"/>
    </location>
</feature>
<evidence type="ECO:0000256" key="13">
    <source>
        <dbReference type="ARBA" id="ARBA00023303"/>
    </source>
</evidence>
<dbReference type="PANTHER" id="PTHR10582:SF5">
    <property type="entry name" value="TRANSIENT RECEPTOR POTENTIAL CATION CHANNEL SUBFAMILY V MEMBER 2"/>
    <property type="match status" value="1"/>
</dbReference>
<evidence type="ECO:0000313" key="20">
    <source>
        <dbReference type="Proteomes" id="UP000694546"/>
    </source>
</evidence>
<dbReference type="SMART" id="SM00248">
    <property type="entry name" value="ANK"/>
    <property type="match status" value="5"/>
</dbReference>
<evidence type="ECO:0000256" key="14">
    <source>
        <dbReference type="ARBA" id="ARBA00036634"/>
    </source>
</evidence>
<evidence type="ECO:0000256" key="2">
    <source>
        <dbReference type="ARBA" id="ARBA00022448"/>
    </source>
</evidence>
<keyword evidence="5" id="KW-0107">Calcium channel</keyword>
<dbReference type="PANTHER" id="PTHR10582">
    <property type="entry name" value="TRANSIENT RECEPTOR POTENTIAL ION CHANNEL PROTEIN"/>
    <property type="match status" value="1"/>
</dbReference>
<dbReference type="InterPro" id="IPR008347">
    <property type="entry name" value="TrpV1-4"/>
</dbReference>
<feature type="transmembrane region" description="Helical" evidence="17">
    <location>
        <begin position="614"/>
        <end position="636"/>
    </location>
</feature>
<dbReference type="GO" id="GO:0098703">
    <property type="term" value="P:calcium ion import across plasma membrane"/>
    <property type="evidence" value="ECO:0007669"/>
    <property type="project" value="TreeGrafter"/>
</dbReference>
<dbReference type="AlphaFoldDB" id="A0A8C5BKL4"/>
<evidence type="ECO:0000259" key="18">
    <source>
        <dbReference type="Pfam" id="PF00520"/>
    </source>
</evidence>
<feature type="repeat" description="ANK" evidence="15">
    <location>
        <begin position="241"/>
        <end position="273"/>
    </location>
</feature>
<keyword evidence="7" id="KW-0677">Repeat</keyword>
<keyword evidence="6 17" id="KW-0812">Transmembrane</keyword>
<dbReference type="InterPro" id="IPR036770">
    <property type="entry name" value="Ankyrin_rpt-contain_sf"/>
</dbReference>
<feature type="compositionally biased region" description="Polar residues" evidence="16">
    <location>
        <begin position="1"/>
        <end position="10"/>
    </location>
</feature>
<evidence type="ECO:0000256" key="1">
    <source>
        <dbReference type="ARBA" id="ARBA00004651"/>
    </source>
</evidence>
<keyword evidence="2" id="KW-0813">Transport</keyword>
<keyword evidence="8" id="KW-0106">Calcium</keyword>
<dbReference type="Pfam" id="PF12796">
    <property type="entry name" value="Ank_2"/>
    <property type="match status" value="2"/>
</dbReference>
<keyword evidence="9 17" id="KW-1133">Transmembrane helix</keyword>
<comment type="subcellular location">
    <subcellularLocation>
        <location evidence="1">Cell membrane</location>
        <topology evidence="1">Multi-pass membrane protein</topology>
    </subcellularLocation>
</comment>
<proteinExistence type="predicted"/>
<feature type="compositionally biased region" description="Low complexity" evidence="16">
    <location>
        <begin position="28"/>
        <end position="40"/>
    </location>
</feature>
<dbReference type="Ensembl" id="ENSGMOT00000057991.1">
    <property type="protein sequence ID" value="ENSGMOP00000047434.1"/>
    <property type="gene ID" value="ENSGMOG00000001891.2"/>
</dbReference>
<reference evidence="19" key="1">
    <citation type="submission" date="2025-08" db="UniProtKB">
        <authorList>
            <consortium name="Ensembl"/>
        </authorList>
    </citation>
    <scope>IDENTIFICATION</scope>
</reference>
<gene>
    <name evidence="19" type="primary">LOC115531531</name>
</gene>
<keyword evidence="13" id="KW-0407">Ion channel</keyword>
<dbReference type="GO" id="GO:0005886">
    <property type="term" value="C:plasma membrane"/>
    <property type="evidence" value="ECO:0007669"/>
    <property type="project" value="UniProtKB-SubCell"/>
</dbReference>
<dbReference type="Pfam" id="PF00520">
    <property type="entry name" value="Ion_trans"/>
    <property type="match status" value="1"/>
</dbReference>
<keyword evidence="20" id="KW-1185">Reference proteome</keyword>
<dbReference type="PRINTS" id="PR01768">
    <property type="entry name" value="TRPVRECEPTOR"/>
</dbReference>
<organism evidence="19 20">
    <name type="scientific">Gadus morhua</name>
    <name type="common">Atlantic cod</name>
    <dbReference type="NCBI Taxonomy" id="8049"/>
    <lineage>
        <taxon>Eukaryota</taxon>
        <taxon>Metazoa</taxon>
        <taxon>Chordata</taxon>
        <taxon>Craniata</taxon>
        <taxon>Vertebrata</taxon>
        <taxon>Euteleostomi</taxon>
        <taxon>Actinopterygii</taxon>
        <taxon>Neopterygii</taxon>
        <taxon>Teleostei</taxon>
        <taxon>Neoteleostei</taxon>
        <taxon>Acanthomorphata</taxon>
        <taxon>Zeiogadaria</taxon>
        <taxon>Gadariae</taxon>
        <taxon>Gadiformes</taxon>
        <taxon>Gadoidei</taxon>
        <taxon>Gadidae</taxon>
        <taxon>Gadus</taxon>
    </lineage>
</organism>
<sequence length="841" mass="95237">MNPSGTSDNLLGSEGGAPPEFRLPDSDPGGAAPPERAAAGSRWGFVGPAAEEEITGDPCSSPESCSEEDGLPVPGEKEKFPQLMEVDDRPPEERARLREQWQKQRTSSILSVLTMGCLRTEKPPMDSNNQEELAPDSPVCRFRLEPIPANDEERFDIDKLFEIVASGDVERLHGLKDYLHKTMKLLSHSLYQSHGKTTLMKALLNVSSGQNEIVDCLLNIAEDMGDIKKLINLSYTSSYYKGQTALHIAIERRNTYYVKKLVEKGADLHAKACGKLFQPDSSEPSFYFGELPLSLAACTNQPELVDLLLGASASVVEKDSHGNTVLHALVMVADDDSHHNTRFIKAMYDHILLATAKVNTDWRLESKENKEGLTPLKLAAKTGKVELFKHLLQREFKNKDTKHLSRKFTEWAYGPISCSLYDLDSLDTYDDDRSILELVVYGSDNPRRMDLLQVEPLCGLLNEKWNQFAGRLFLLHFLVYLLYLGAFTTIAYNKKDMHPFQSVKTARGYMYIVFRLITVIASIYFFLRGIVDLMRKRPKLSTFLIDGYYDVLFSTQGLLFLVSAALYLVSCSEYLGFMILSMVLGWVNLLYFTRGLKRIGVYSVMIQKVLTGDIIPFFLIYVVFLSGFSAAIVTMLTDQPQWMGEESEPPSCTVEADCKGPDFRDITYTALELFKLTIGMGDLHFSKGYKYEELLYLLLIGYIVLTYVLLFNMLIALMSHTVEETAKESTRIWKLQRAITTLDLEWGLPRCVRSRLRSGVEKDLSGGGMANERGKRWCFRVEEVDWSEWRVNLGNIREEPMSTPKTPTAPPAPVDKSRRIRNVLWLFRQRSSKEQQLENEA</sequence>
<dbReference type="PROSITE" id="PS50297">
    <property type="entry name" value="ANK_REP_REGION"/>
    <property type="match status" value="2"/>
</dbReference>
<evidence type="ECO:0000256" key="7">
    <source>
        <dbReference type="ARBA" id="ARBA00022737"/>
    </source>
</evidence>
<evidence type="ECO:0000256" key="17">
    <source>
        <dbReference type="SAM" id="Phobius"/>
    </source>
</evidence>
<feature type="transmembrane region" description="Helical" evidence="17">
    <location>
        <begin position="508"/>
        <end position="527"/>
    </location>
</feature>
<feature type="transmembrane region" description="Helical" evidence="17">
    <location>
        <begin position="574"/>
        <end position="593"/>
    </location>
</feature>
<evidence type="ECO:0000256" key="16">
    <source>
        <dbReference type="SAM" id="MobiDB-lite"/>
    </source>
</evidence>
<dbReference type="InterPro" id="IPR005821">
    <property type="entry name" value="Ion_trans_dom"/>
</dbReference>
<evidence type="ECO:0000256" key="8">
    <source>
        <dbReference type="ARBA" id="ARBA00022837"/>
    </source>
</evidence>
<name>A0A8C5BKL4_GADMO</name>
<keyword evidence="4" id="KW-0109">Calcium transport</keyword>
<evidence type="ECO:0000256" key="12">
    <source>
        <dbReference type="ARBA" id="ARBA00023136"/>
    </source>
</evidence>
<evidence type="ECO:0000256" key="15">
    <source>
        <dbReference type="PROSITE-ProRule" id="PRU00023"/>
    </source>
</evidence>
<evidence type="ECO:0000256" key="3">
    <source>
        <dbReference type="ARBA" id="ARBA00022475"/>
    </source>
</evidence>